<dbReference type="Proteomes" id="UP000009170">
    <property type="component" value="Unassembled WGS sequence"/>
</dbReference>
<dbReference type="PANTHER" id="PTHR11319">
    <property type="entry name" value="G PROTEIN-COUPLED RECEPTOR-RELATED"/>
    <property type="match status" value="1"/>
</dbReference>
<dbReference type="EMBL" id="CAID01000016">
    <property type="protein sequence ID" value="CEG00371.1"/>
    <property type="molecule type" value="Genomic_DNA"/>
</dbReference>
<feature type="transmembrane region" description="Helical" evidence="2">
    <location>
        <begin position="2925"/>
        <end position="2943"/>
    </location>
</feature>
<comment type="caution">
    <text evidence="3">The sequence shown here is derived from an EMBL/GenBank/DDBJ whole genome shotgun (WGS) entry which is preliminary data.</text>
</comment>
<feature type="compositionally biased region" description="Basic and acidic residues" evidence="1">
    <location>
        <begin position="3114"/>
        <end position="3123"/>
    </location>
</feature>
<dbReference type="OrthoDB" id="422238at2759"/>
<evidence type="ECO:0000313" key="4">
    <source>
        <dbReference type="Proteomes" id="UP000009170"/>
    </source>
</evidence>
<reference evidence="3 4" key="2">
    <citation type="journal article" date="2014" name="BMC Genomics">
        <title>An improved genome of the model marine alga Ostreococcus tauri unfolds by assessing Illumina de novo assemblies.</title>
        <authorList>
            <person name="Blanc-Mathieu R."/>
            <person name="Verhelst B."/>
            <person name="Derelle E."/>
            <person name="Rombauts S."/>
            <person name="Bouget F.Y."/>
            <person name="Carre I."/>
            <person name="Chateau A."/>
            <person name="Eyre-Walker A."/>
            <person name="Grimsley N."/>
            <person name="Moreau H."/>
            <person name="Piegu B."/>
            <person name="Rivals E."/>
            <person name="Schackwitz W."/>
            <person name="Van de Peer Y."/>
            <person name="Piganeau G."/>
        </authorList>
    </citation>
    <scope>NUCLEOTIDE SEQUENCE [LARGE SCALE GENOMIC DNA]</scope>
    <source>
        <strain evidence="4">OTTH 0595 / CCAP 157/2 / RCC745</strain>
    </source>
</reference>
<sequence length="3123" mass="333709">MVESRGRERGFQPASRSCSGSRAARSRVGKPSRLYRPLPVVLLLVVASMAAVPGRGATYAACPEACGAAKSRGVCRIDGTCECVEAWTGLKCDVPAISVVREVRGDGTAAYEHDTNGTTFSEAHVSSVVLDGVKGVAYVYAHDSGGVRVVEVDARYPESFTSGGITSRGWGANGPRRELTGATPPAIAPDTGYCGVETSISCTAKHPRAYGRVDPAKSRGWYGVHAELSLILDPFDMSLTSVIVPVNMWKPNEENKYKFALYQYVGTACTSDPSAWANCVLGSSSSGTPSKFELSNFILDAVGVSNSNGMMVYKATHEDGVSKGIIGHVNKNMQTQQYTPLSPGLMKSRCPECANAPDALRIETSTNYSASGVNNYVIFAGSALLDYTDRTFYPALYKVNANPNVRDGDGEEMYVVNTTIAVPEACEGQRDTRQGRFSTFTAITSHGEFGYVGTSGRDSNCAQCNKRAACIFMFHMSFSEGDGPLAVLVLDGELGERDALSAIVVPSTNSGEKDYMYWTVGSGDNSTSRIVKIEIGGVDTSSDCVTGCFKRVGTFKENFPIGGITPVPGEHRIFAVSSGATTKYAKYSTSVISRVEPTHVSSLTSGTTVKIIGSGFHSPSLGAGLSHSIACRFGHTNDANDGFANTSWSPGTYISPFEISCITPSAANSSSTNIGYSEVQVSFDGFPSDSSDPNGVWQKSLWNSAHLYLRYHDPAVIVATNIGTEEASVLYTGEDADNLPVDLRIAGGPFINSPDLKCRFHGDDTSVTNAIFVSAIEIKCKVCKVVSGRCSNPVGSPLPWLPSGQPAEVEVEVSLNGVDFGDSKGKLRLHGLPVGVKLLDGPKVERAITAASGFSVGTFQVGLVDVNETLIAYDRGEGGTKGFNISAVISGPSNVAISDDTSSATTTEGVASFVPALTAAPAAGEYKIIFTAADCTKSDGSCVMSLSVQAEALFSVQPGPSAGLSVTPGRALTRFMISDPGLFPADVIALPATQNTSIGYLIVDLVDSGGSALQSLSKNDVVVTASLVTSTVDSSGIYVARTTGAQLIGTLNRTTSDGRALFSDLSLIAAAPSGSRAVGSADDITYGEATRGDFGEASKYILQLSAVVEGVSYSTHAIIRIDLGKPSYLRVNNTYSKRTIYAEAPEQPIGEIIIGAYDSGNNFVGTAETSSRSVTVTASAGINLAGNLQVERDDTGVWRFSDLKVLGPAVGDFGLTFSSPDLPSVLQVVSVLDGDAGYELSPSLSTLSTVTAGPAVSLDSFSLSILDKSGTSLGTFDKHSTGDTVAPNRTIQVSSETLALSGSTVLFTNGNGQVSVTGLVAESPKVGSHTLIVSETSAHVSGEQREGKLQRATVTVTVVVGAVSGFKVISPKTFEFSSSFTDSIQASEATAYSAGHTVPLSDFVIVPVDGAGNELPTGTSPSGVTLTATMNDTSRAVYPYILGTNETAIAKAAVLTVYSDTLTYPRTGSLKETTSSGGNATFSGLHLVKPQTGTYTLIFTSSDPNLNSASVDLNITPGTSVQLGLLPYCDLVDGECQTTVNCTCHRYRSALKVQMHPIIVDVLDGAFNFVGDLHTKSCETCPDRSVQLSPENVTVCRWIEVGVSCECAGNSDLASASSTPALDKVQCISLGALSVLVNSGRGSFDDLIIPYPRTGMYAVSIHSPGLLGVKYHFSVQLGSAAKFVLERTQASGSYKSGVRTSIVNATNSLTGRLYDGGDNFLYTASTGSIIFVRCKTAALSDYPQGINPVIGGTTYAMACANSETCASMSGTPGVVEFSNIELLAPVVGSHQIEFLLQSEVVATYTVNVVLGDPARLIVANNPIRTYEARTSTVLDPFEIAIADFAGNLLGSSNTNEYDISAYVTGPRHNFALSGADATLAAGAGSVLFSELDIGMPEAGEYEISFRCDACTNAGTPVASTTFKFSIGLGPATGLSVSPEHTSAITGETVALQTVYSTAKEVKLSIMELRIVDAGSNVVNVNHEISVEAIPIALGACNFPTNLSYTPRTVVAGAAMFTDIVFYRPCTGTYSLTFSAQGSGLASVSKTLQFTVGYPASLDVCTANSFMRVSNGLCRDPTKYTAAPTLNLRHFLTRMTDSGGNHVGSIWDQEARNITIELDSFTPASGQLTQAGVVPILRADWDGSLLAENGQVGWCEDTEDENPQTVVRVNPLSGLFEYSIEYENPAPAYCREMYYSGVGPDTHYNVGLQIENALAGVYRLKVASICDITRCPNAIYPTLEVDMLEFTVVPGAPTGLSVVTAPPFISDNDFALIPAPVVAVVDSVGNICVNVTAQVAVSVLPVSAQVASGGTKDLVDGMATFDSLRIAGEREIEYQLNFSSLTLNISVVPASTIQIMNCSTIRPNSSLRNGACECLPGFTADITGDTGHIEDVESLYVEKNISLYKGATPGSMEWISSLNPYGVCVPCKNGFYKGTHGNAACTRCPAFMDTSRSDGQLRLPYRSISGIRLSGELGHTNKTACHCISQTKVPFKSYYREVPFQNFACAACPEGAKCNGTGVESLEALPGFSRYDRTTLKFRACPYKLACLGGMSSGCLEGGYTGHTCAACGKGYSYGTIQDTYPPKCFKCTRHVMNLPIVIMHLVWILGVVWTIRRINQWRGSEAVNLIKSFLTYLQMNALAKQLDLKWPSATNLFLLIAEKLSLPDIRSAPQKCALNWNFYVNFMFHETLPFGMLLILLFGFTMMKYVEQLREEVAKARTAATKEALSKLFETNHERGERQVNTANKDSEEGLEQSHQVTAYDTVISWLVVGLWWLYPTVVQYLIEFTQCTGSVGDSDRHFVSDYSLKCAGTMYTLYAVLVSILFIVYLVGIPYFLLLLARREDIATEHNSATVAYRLGVLYKGLNVKDAWWWEWVIFSRKLILITAVIISRRSPVLGGYAANCLLQCFFLLHIVVRPHSSDRHRKVETFGLLATMATFTSGLIYERDASNSRFGTIITVFLLVSHGWVWLSFVRVLREQWLEEGEVGMIRRAIRDLEFENTVVDAFEASREEKISHAEQLTKESEQMRLKSMAGQRLPFADDDLLAKIRGDSTVDIRAEHIELSSQLRDLRNKWKLRSAHRQDRLIPMDERHLVAVGARGRALESPALRTSDSSACEKNDTNTS</sequence>
<dbReference type="InterPro" id="IPR013783">
    <property type="entry name" value="Ig-like_fold"/>
</dbReference>
<protein>
    <submittedName>
        <fullName evidence="3">Unnamed product</fullName>
    </submittedName>
</protein>
<feature type="compositionally biased region" description="Basic and acidic residues" evidence="1">
    <location>
        <begin position="1"/>
        <end position="10"/>
    </location>
</feature>
<reference evidence="4" key="1">
    <citation type="journal article" date="2006" name="Proc. Natl. Acad. Sci. U.S.A.">
        <title>Genome analysis of the smallest free-living eukaryote Ostreococcus tauri unveils many unique features.</title>
        <authorList>
            <person name="Derelle E."/>
            <person name="Ferraz C."/>
            <person name="Rombauts S."/>
            <person name="Rouze P."/>
            <person name="Worden A.Z."/>
            <person name="Robbens S."/>
            <person name="Partensky F."/>
            <person name="Degroeve S."/>
            <person name="Echeynie S."/>
            <person name="Cooke R."/>
            <person name="Saeys Y."/>
            <person name="Wuyts J."/>
            <person name="Jabbari K."/>
            <person name="Bowler C."/>
            <person name="Panaud O."/>
            <person name="Piegu B."/>
            <person name="Ball S.G."/>
            <person name="Ral J.-P."/>
            <person name="Bouget F.-Y."/>
            <person name="Piganeau G."/>
            <person name="De Baets B."/>
            <person name="Picard A."/>
            <person name="Delseny M."/>
            <person name="Demaille J."/>
            <person name="Van de Peer Y."/>
            <person name="Moreau H."/>
        </authorList>
    </citation>
    <scope>NUCLEOTIDE SEQUENCE [LARGE SCALE GENOMIC DNA]</scope>
    <source>
        <strain evidence="4">OTTH 0595 / CCAP 157/2 / RCC745</strain>
    </source>
</reference>
<feature type="region of interest" description="Disordered" evidence="1">
    <location>
        <begin position="3103"/>
        <end position="3123"/>
    </location>
</feature>
<gene>
    <name evidence="3" type="ORF">OT_ostta16g01630</name>
</gene>
<dbReference type="Gene3D" id="2.60.40.10">
    <property type="entry name" value="Immunoglobulins"/>
    <property type="match status" value="1"/>
</dbReference>
<keyword evidence="4" id="KW-1185">Reference proteome</keyword>
<dbReference type="KEGG" id="ota:OT_ostta16g01630"/>
<dbReference type="STRING" id="70448.A0A098E5K5"/>
<dbReference type="RefSeq" id="XP_022840346.1">
    <property type="nucleotide sequence ID" value="XM_022985548.1"/>
</dbReference>
<dbReference type="InParanoid" id="A0A098E5K5"/>
<organism evidence="3 4">
    <name type="scientific">Ostreococcus tauri</name>
    <name type="common">Marine green alga</name>
    <dbReference type="NCBI Taxonomy" id="70448"/>
    <lineage>
        <taxon>Eukaryota</taxon>
        <taxon>Viridiplantae</taxon>
        <taxon>Chlorophyta</taxon>
        <taxon>Mamiellophyceae</taxon>
        <taxon>Mamiellales</taxon>
        <taxon>Bathycoccaceae</taxon>
        <taxon>Ostreococcus</taxon>
    </lineage>
</organism>
<evidence type="ECO:0000256" key="1">
    <source>
        <dbReference type="SAM" id="MobiDB-lite"/>
    </source>
</evidence>
<keyword evidence="2" id="KW-0812">Transmembrane</keyword>
<name>A0A098E5K5_OSTTA</name>
<feature type="transmembrane region" description="Helical" evidence="2">
    <location>
        <begin position="2812"/>
        <end position="2837"/>
    </location>
</feature>
<feature type="region of interest" description="Disordered" evidence="1">
    <location>
        <begin position="1"/>
        <end position="25"/>
    </location>
</feature>
<feature type="transmembrane region" description="Helical" evidence="2">
    <location>
        <begin position="2955"/>
        <end position="2975"/>
    </location>
</feature>
<accession>A0A098E5K5</accession>
<keyword evidence="2" id="KW-1133">Transmembrane helix</keyword>
<evidence type="ECO:0000313" key="3">
    <source>
        <dbReference type="EMBL" id="CEG00371.1"/>
    </source>
</evidence>
<evidence type="ECO:0000256" key="2">
    <source>
        <dbReference type="SAM" id="Phobius"/>
    </source>
</evidence>
<keyword evidence="2" id="KW-0472">Membrane</keyword>
<feature type="transmembrane region" description="Helical" evidence="2">
    <location>
        <begin position="2895"/>
        <end position="2913"/>
    </location>
</feature>
<dbReference type="GeneID" id="9831058"/>
<feature type="transmembrane region" description="Helical" evidence="2">
    <location>
        <begin position="2688"/>
        <end position="2706"/>
    </location>
</feature>
<feature type="transmembrane region" description="Helical" evidence="2">
    <location>
        <begin position="2757"/>
        <end position="2775"/>
    </location>
</feature>
<proteinExistence type="predicted"/>
<feature type="compositionally biased region" description="Low complexity" evidence="1">
    <location>
        <begin position="14"/>
        <end position="23"/>
    </location>
</feature>
<dbReference type="PANTHER" id="PTHR11319:SF35">
    <property type="entry name" value="OUTER MEMBRANE PROTEIN PMPC-RELATED"/>
    <property type="match status" value="1"/>
</dbReference>